<sequence length="71" mass="8017">MERCLFKELCPVMIPTTFLSLLLSRRSSLLVRCWFRLGKAILVCLQSFALAQSRECSLCVCSCSQVTLTIV</sequence>
<feature type="non-terminal residue" evidence="1">
    <location>
        <position position="71"/>
    </location>
</feature>
<accession>S4NZN4</accession>
<dbReference type="EMBL" id="GAIX01011267">
    <property type="protein sequence ID" value="JAA81293.1"/>
    <property type="molecule type" value="Transcribed_RNA"/>
</dbReference>
<reference evidence="1" key="1">
    <citation type="journal article" date="2013" name="BMC Genomics">
        <title>Unscrambling butterfly oogenesis.</title>
        <authorList>
            <person name="Carter J.M."/>
            <person name="Baker S.C."/>
            <person name="Pink R."/>
            <person name="Carter D.R."/>
            <person name="Collins A."/>
            <person name="Tomlin J."/>
            <person name="Gibbs M."/>
            <person name="Breuker C.J."/>
        </authorList>
    </citation>
    <scope>NUCLEOTIDE SEQUENCE</scope>
    <source>
        <tissue evidence="1">Ovary</tissue>
    </source>
</reference>
<proteinExistence type="predicted"/>
<organism evidence="1">
    <name type="scientific">Pararge aegeria</name>
    <name type="common">speckled wood butterfly</name>
    <dbReference type="NCBI Taxonomy" id="116150"/>
    <lineage>
        <taxon>Eukaryota</taxon>
        <taxon>Metazoa</taxon>
        <taxon>Ecdysozoa</taxon>
        <taxon>Arthropoda</taxon>
        <taxon>Hexapoda</taxon>
        <taxon>Insecta</taxon>
        <taxon>Pterygota</taxon>
        <taxon>Neoptera</taxon>
        <taxon>Endopterygota</taxon>
        <taxon>Lepidoptera</taxon>
        <taxon>Glossata</taxon>
        <taxon>Ditrysia</taxon>
        <taxon>Papilionoidea</taxon>
        <taxon>Nymphalidae</taxon>
        <taxon>Satyrinae</taxon>
        <taxon>Satyrini</taxon>
        <taxon>Parargina</taxon>
        <taxon>Pararge</taxon>
    </lineage>
</organism>
<evidence type="ECO:0000313" key="1">
    <source>
        <dbReference type="EMBL" id="JAA81293.1"/>
    </source>
</evidence>
<reference evidence="1" key="2">
    <citation type="submission" date="2013-05" db="EMBL/GenBank/DDBJ databases">
        <authorList>
            <person name="Carter J.-M."/>
            <person name="Baker S.C."/>
            <person name="Pink R."/>
            <person name="Carter D.R.F."/>
            <person name="Collins A."/>
            <person name="Tomlin J."/>
            <person name="Gibbs M."/>
            <person name="Breuker C.J."/>
        </authorList>
    </citation>
    <scope>NUCLEOTIDE SEQUENCE</scope>
    <source>
        <tissue evidence="1">Ovary</tissue>
    </source>
</reference>
<dbReference type="AlphaFoldDB" id="S4NZN4"/>
<name>S4NZN4_9NEOP</name>
<protein>
    <submittedName>
        <fullName evidence="1">Uncharacterized protein</fullName>
    </submittedName>
</protein>